<dbReference type="STRING" id="930992.A0A0D0AQL5"/>
<keyword evidence="3" id="KW-1185">Reference proteome</keyword>
<name>A0A0D0AQL5_9AGAM</name>
<organism evidence="2 3">
    <name type="scientific">Suillus luteus UH-Slu-Lm8-n1</name>
    <dbReference type="NCBI Taxonomy" id="930992"/>
    <lineage>
        <taxon>Eukaryota</taxon>
        <taxon>Fungi</taxon>
        <taxon>Dikarya</taxon>
        <taxon>Basidiomycota</taxon>
        <taxon>Agaricomycotina</taxon>
        <taxon>Agaricomycetes</taxon>
        <taxon>Agaricomycetidae</taxon>
        <taxon>Boletales</taxon>
        <taxon>Suillineae</taxon>
        <taxon>Suillaceae</taxon>
        <taxon>Suillus</taxon>
    </lineage>
</organism>
<sequence length="987" mass="112945">MAVCRPKPRRREPSTSKVISRTQEECPSIPPPITITRKLNLYLPAPPPLLVLPGCQRLTQQNFCRPLSASRTSVTEEDITDEVLFSDSLHFSNDPIGRRLTSSQKRANQWRRWSEDVIRPYLYHICPISNKLQCYVIPTHQEKLSKILQFAKLGVGLGVLQLHMCTSTKLTSSHARVSLYPSNSFIVVCFHALLPLAPSLAVNLHVLEFVHQAPNQTVWCDVVETFLDGMGYKLSCKNNLRRRFGNTLHWYRVLNILARNHISTIIANVRRGQARISLIDQPSEYLRSRCLLCFGGNTCHEADARSIPDVIVCIDACFAQKRSTNPRSASSIDPPNPTPTFFLSNDDVKAMEDFVQSCRGERRRTRASRAEEEEDRYEEGMRVPMSVLNGCGESFVAADEKREKASTRFFTDTGLMALLCRHDRVLWLANLTSAGEKQHYALALLDQLFKHIPPQMTIGLLYDIGCQLERSCRKWNLLDDNTLLRISFVVAVFHAYGHQWPCQIIYHLRKREGFGLSDGEGCERLWSSLKQLIPSLCVSGFHQHLFVLDVQIRHPDTKFIQGYGHWLHRRWLHCQIKKNAALDGLLDLDVSEDILRQSKNKAAEVITTILALEKTLDAHETSVRELEMQLYVGTIANVVEFNLQLTDAQSRRAKIADTLRHRKATLGPQGQADLMMMKNDIFLTIRLNACAVKTRIRDRLRQRKFELERLERLYRATVNEHKLRSNTQYSIKRREPAILKLVSTYNGLCTQLQSLIRQRRAPPSAVPPHPIARDGIFLLDVDDEIWQDIGPDDDSMHPPAWLSDEATRSGICLQLELDRCIEEETRLRRERSVMQEWMLAEWEAVQTALRDPANDLVMPFHLKARAEELLCICVVWKNKVREIPCAWPVESWGPTNEDLLRAARDQVQSSFFQDDDDDESVGVVDESDKDGDPAYSEVGDDELMDAIEEVALADEYRYQDEDLIDDIEDSFMPSSPTKSTPKKRCCI</sequence>
<accession>A0A0D0AQL5</accession>
<evidence type="ECO:0000313" key="3">
    <source>
        <dbReference type="Proteomes" id="UP000054485"/>
    </source>
</evidence>
<feature type="region of interest" description="Disordered" evidence="1">
    <location>
        <begin position="911"/>
        <end position="938"/>
    </location>
</feature>
<protein>
    <submittedName>
        <fullName evidence="2">Unplaced genomic scaffold CY34scaffold_388, whole genome shotgun sequence</fullName>
    </submittedName>
</protein>
<dbReference type="Proteomes" id="UP000054485">
    <property type="component" value="Unassembled WGS sequence"/>
</dbReference>
<dbReference type="PANTHER" id="PTHR33096">
    <property type="entry name" value="CXC2 DOMAIN-CONTAINING PROTEIN"/>
    <property type="match status" value="1"/>
</dbReference>
<dbReference type="InParanoid" id="A0A0D0AQL5"/>
<dbReference type="AlphaFoldDB" id="A0A0D0AQL5"/>
<feature type="compositionally biased region" description="Acidic residues" evidence="1">
    <location>
        <begin position="913"/>
        <end position="929"/>
    </location>
</feature>
<evidence type="ECO:0000313" key="2">
    <source>
        <dbReference type="EMBL" id="KIK36557.1"/>
    </source>
</evidence>
<evidence type="ECO:0000256" key="1">
    <source>
        <dbReference type="SAM" id="MobiDB-lite"/>
    </source>
</evidence>
<gene>
    <name evidence="2" type="ORF">CY34DRAFT_16309</name>
</gene>
<proteinExistence type="predicted"/>
<feature type="compositionally biased region" description="Basic residues" evidence="1">
    <location>
        <begin position="1"/>
        <end position="10"/>
    </location>
</feature>
<dbReference type="InterPro" id="IPR040521">
    <property type="entry name" value="KDZ"/>
</dbReference>
<dbReference type="EMBL" id="KN835519">
    <property type="protein sequence ID" value="KIK36557.1"/>
    <property type="molecule type" value="Genomic_DNA"/>
</dbReference>
<dbReference type="HOGENOM" id="CLU_004552_10_1_1"/>
<dbReference type="OrthoDB" id="3259803at2759"/>
<feature type="region of interest" description="Disordered" evidence="1">
    <location>
        <begin position="968"/>
        <end position="987"/>
    </location>
</feature>
<feature type="region of interest" description="Disordered" evidence="1">
    <location>
        <begin position="1"/>
        <end position="25"/>
    </location>
</feature>
<dbReference type="Pfam" id="PF18758">
    <property type="entry name" value="KDZ"/>
    <property type="match status" value="1"/>
</dbReference>
<reference evidence="3" key="2">
    <citation type="submission" date="2015-01" db="EMBL/GenBank/DDBJ databases">
        <title>Evolutionary Origins and Diversification of the Mycorrhizal Mutualists.</title>
        <authorList>
            <consortium name="DOE Joint Genome Institute"/>
            <consortium name="Mycorrhizal Genomics Consortium"/>
            <person name="Kohler A."/>
            <person name="Kuo A."/>
            <person name="Nagy L.G."/>
            <person name="Floudas D."/>
            <person name="Copeland A."/>
            <person name="Barry K.W."/>
            <person name="Cichocki N."/>
            <person name="Veneault-Fourrey C."/>
            <person name="LaButti K."/>
            <person name="Lindquist E.A."/>
            <person name="Lipzen A."/>
            <person name="Lundell T."/>
            <person name="Morin E."/>
            <person name="Murat C."/>
            <person name="Riley R."/>
            <person name="Ohm R."/>
            <person name="Sun H."/>
            <person name="Tunlid A."/>
            <person name="Henrissat B."/>
            <person name="Grigoriev I.V."/>
            <person name="Hibbett D.S."/>
            <person name="Martin F."/>
        </authorList>
    </citation>
    <scope>NUCLEOTIDE SEQUENCE [LARGE SCALE GENOMIC DNA]</scope>
    <source>
        <strain evidence="3">UH-Slu-Lm8-n1</strain>
    </source>
</reference>
<reference evidence="2 3" key="1">
    <citation type="submission" date="2014-04" db="EMBL/GenBank/DDBJ databases">
        <authorList>
            <consortium name="DOE Joint Genome Institute"/>
            <person name="Kuo A."/>
            <person name="Ruytinx J."/>
            <person name="Rineau F."/>
            <person name="Colpaert J."/>
            <person name="Kohler A."/>
            <person name="Nagy L.G."/>
            <person name="Floudas D."/>
            <person name="Copeland A."/>
            <person name="Barry K.W."/>
            <person name="Cichocki N."/>
            <person name="Veneault-Fourrey C."/>
            <person name="LaButti K."/>
            <person name="Lindquist E.A."/>
            <person name="Lipzen A."/>
            <person name="Lundell T."/>
            <person name="Morin E."/>
            <person name="Murat C."/>
            <person name="Sun H."/>
            <person name="Tunlid A."/>
            <person name="Henrissat B."/>
            <person name="Grigoriev I.V."/>
            <person name="Hibbett D.S."/>
            <person name="Martin F."/>
            <person name="Nordberg H.P."/>
            <person name="Cantor M.N."/>
            <person name="Hua S.X."/>
        </authorList>
    </citation>
    <scope>NUCLEOTIDE SEQUENCE [LARGE SCALE GENOMIC DNA]</scope>
    <source>
        <strain evidence="2 3">UH-Slu-Lm8-n1</strain>
    </source>
</reference>
<dbReference type="PANTHER" id="PTHR33096:SF1">
    <property type="entry name" value="CXC1-LIKE CYSTEINE CLUSTER ASSOCIATED WITH KDZ TRANSPOSASES DOMAIN-CONTAINING PROTEIN"/>
    <property type="match status" value="1"/>
</dbReference>